<comment type="caution">
    <text evidence="3">The sequence shown here is derived from an EMBL/GenBank/DDBJ whole genome shotgun (WGS) entry which is preliminary data.</text>
</comment>
<dbReference type="PANTHER" id="PTHR12771">
    <property type="entry name" value="ENGULFMENT AND CELL MOTILITY"/>
    <property type="match status" value="1"/>
</dbReference>
<dbReference type="AlphaFoldDB" id="A0A086JB80"/>
<dbReference type="Pfam" id="PF04727">
    <property type="entry name" value="ELMO_CED12"/>
    <property type="match status" value="1"/>
</dbReference>
<dbReference type="EMBL" id="AEYI02002174">
    <property type="protein sequence ID" value="KFG29398.1"/>
    <property type="molecule type" value="Genomic_DNA"/>
</dbReference>
<reference evidence="3 4" key="1">
    <citation type="submission" date="2014-03" db="EMBL/GenBank/DDBJ databases">
        <authorList>
            <person name="Sibley D."/>
            <person name="Venepally P."/>
            <person name="Karamycheva S."/>
            <person name="Hadjithomas M."/>
            <person name="Khan A."/>
            <person name="Brunk B."/>
            <person name="Roos D."/>
            <person name="Caler E."/>
            <person name="Lorenzi H."/>
        </authorList>
    </citation>
    <scope>NUCLEOTIDE SEQUENCE [LARGE SCALE GENOMIC DNA]</scope>
    <source>
        <strain evidence="4">p89</strain>
    </source>
</reference>
<feature type="compositionally biased region" description="Polar residues" evidence="1">
    <location>
        <begin position="533"/>
        <end position="550"/>
    </location>
</feature>
<dbReference type="VEuPathDB" id="ToxoDB:TGP89_258180"/>
<feature type="region of interest" description="Disordered" evidence="1">
    <location>
        <begin position="531"/>
        <end position="555"/>
    </location>
</feature>
<evidence type="ECO:0000313" key="4">
    <source>
        <dbReference type="Proteomes" id="UP000028828"/>
    </source>
</evidence>
<evidence type="ECO:0000313" key="3">
    <source>
        <dbReference type="EMBL" id="KFG29398.1"/>
    </source>
</evidence>
<dbReference type="InterPro" id="IPR006816">
    <property type="entry name" value="ELMO_dom"/>
</dbReference>
<dbReference type="InterPro" id="IPR050868">
    <property type="entry name" value="ELMO_domain-containing"/>
</dbReference>
<organism evidence="3 4">
    <name type="scientific">Toxoplasma gondii p89</name>
    <dbReference type="NCBI Taxonomy" id="943119"/>
    <lineage>
        <taxon>Eukaryota</taxon>
        <taxon>Sar</taxon>
        <taxon>Alveolata</taxon>
        <taxon>Apicomplexa</taxon>
        <taxon>Conoidasida</taxon>
        <taxon>Coccidia</taxon>
        <taxon>Eucoccidiorida</taxon>
        <taxon>Eimeriorina</taxon>
        <taxon>Sarcocystidae</taxon>
        <taxon>Toxoplasma</taxon>
    </lineage>
</organism>
<accession>A0A086JB80</accession>
<protein>
    <submittedName>
        <fullName evidence="3">ELMO/CED-12 family protein</fullName>
    </submittedName>
</protein>
<evidence type="ECO:0000256" key="1">
    <source>
        <dbReference type="SAM" id="MobiDB-lite"/>
    </source>
</evidence>
<feature type="region of interest" description="Disordered" evidence="1">
    <location>
        <begin position="250"/>
        <end position="293"/>
    </location>
</feature>
<name>A0A086JB80_TOXGO</name>
<dbReference type="Proteomes" id="UP000028828">
    <property type="component" value="Unassembled WGS sequence"/>
</dbReference>
<sequence length="571" mass="63942">MDFVSVVASLRAFVRRLYMVVVNVVMSLITGMSELELLLSRYPFFSADHKPSALTDKTVPHESPSDGPETCRLALARQLVEIEEFLRTRSSSTGIEAGLYSSTLPVEDLCQLICAECSVRSPAHREHLVDILRRIRRKQEAAVSIKARASEHFDPTCSENHRRLEHIWRLFFEKPLPPSFHCCSSFVGKPERRRQVSSTKTSSLHACSSSTTVLYSSSPSCAFPSFETHVPTSAAVCSGERGLVCLSQSENSVSPRGSSSEPARAALPGKDWKSVSSMPSTDKVESSRLSSSVETSFEGQESSWGELGFQHPLHDFRGAGCLGADCLLFLGQRFPEVAQRLLQDSHDEQFWMPFAATSINVVGWLLDMMDCRLLDVFLFACDETSFAADSAFEKVSKTSKFYSLTKQSDAHAASEDLTQDMEKPAETVDALAVPEVFFVLYAAVFTKFCQFWRSRQPENILQFGMVSMDFRERLKQAFKEFVSGREGGNMSAWEYFLESGVPEKRGRIYHTSEEVLHDIRACVEDRLHVTGNGKESVQSSPRRQEGTSPVNARRQTENCRLLRLVNAHMET</sequence>
<feature type="compositionally biased region" description="Polar residues" evidence="1">
    <location>
        <begin position="250"/>
        <end position="261"/>
    </location>
</feature>
<feature type="domain" description="ELMO" evidence="2">
    <location>
        <begin position="270"/>
        <end position="478"/>
    </location>
</feature>
<gene>
    <name evidence="3" type="ORF">TGP89_258180</name>
</gene>
<dbReference type="OrthoDB" id="67155at2759"/>
<evidence type="ECO:0000259" key="2">
    <source>
        <dbReference type="PROSITE" id="PS51335"/>
    </source>
</evidence>
<dbReference type="PROSITE" id="PS51335">
    <property type="entry name" value="ELMO"/>
    <property type="match status" value="1"/>
</dbReference>
<proteinExistence type="predicted"/>